<feature type="transmembrane region" description="Helical" evidence="5">
    <location>
        <begin position="250"/>
        <end position="268"/>
    </location>
</feature>
<evidence type="ECO:0000256" key="4">
    <source>
        <dbReference type="ARBA" id="ARBA00023136"/>
    </source>
</evidence>
<feature type="transmembrane region" description="Helical" evidence="5">
    <location>
        <begin position="165"/>
        <end position="183"/>
    </location>
</feature>
<dbReference type="Pfam" id="PF00083">
    <property type="entry name" value="Sugar_tr"/>
    <property type="match status" value="1"/>
</dbReference>
<dbReference type="Proteomes" id="UP001432322">
    <property type="component" value="Unassembled WGS sequence"/>
</dbReference>
<feature type="transmembrane region" description="Helical" evidence="5">
    <location>
        <begin position="493"/>
        <end position="514"/>
    </location>
</feature>
<evidence type="ECO:0000259" key="6">
    <source>
        <dbReference type="PROSITE" id="PS50850"/>
    </source>
</evidence>
<evidence type="ECO:0000256" key="3">
    <source>
        <dbReference type="ARBA" id="ARBA00022989"/>
    </source>
</evidence>
<feature type="transmembrane region" description="Helical" evidence="5">
    <location>
        <begin position="428"/>
        <end position="452"/>
    </location>
</feature>
<feature type="transmembrane region" description="Helical" evidence="5">
    <location>
        <begin position="20"/>
        <end position="47"/>
    </location>
</feature>
<dbReference type="InterPro" id="IPR005828">
    <property type="entry name" value="MFS_sugar_transport-like"/>
</dbReference>
<keyword evidence="3 5" id="KW-1133">Transmembrane helix</keyword>
<name>A0AAV5W179_9BILA</name>
<evidence type="ECO:0000256" key="2">
    <source>
        <dbReference type="ARBA" id="ARBA00022692"/>
    </source>
</evidence>
<dbReference type="InterPro" id="IPR020846">
    <property type="entry name" value="MFS_dom"/>
</dbReference>
<keyword evidence="4 5" id="KW-0472">Membrane</keyword>
<dbReference type="GO" id="GO:0022857">
    <property type="term" value="F:transmembrane transporter activity"/>
    <property type="evidence" value="ECO:0007669"/>
    <property type="project" value="InterPro"/>
</dbReference>
<dbReference type="InterPro" id="IPR036259">
    <property type="entry name" value="MFS_trans_sf"/>
</dbReference>
<evidence type="ECO:0000256" key="1">
    <source>
        <dbReference type="ARBA" id="ARBA00004141"/>
    </source>
</evidence>
<feature type="transmembrane region" description="Helical" evidence="5">
    <location>
        <begin position="374"/>
        <end position="395"/>
    </location>
</feature>
<comment type="subcellular location">
    <subcellularLocation>
        <location evidence="1">Membrane</location>
        <topology evidence="1">Multi-pass membrane protein</topology>
    </subcellularLocation>
</comment>
<feature type="transmembrane region" description="Helical" evidence="5">
    <location>
        <begin position="345"/>
        <end position="362"/>
    </location>
</feature>
<dbReference type="Gene3D" id="1.20.1250.20">
    <property type="entry name" value="MFS general substrate transporter like domains"/>
    <property type="match status" value="1"/>
</dbReference>
<gene>
    <name evidence="7" type="ORF">PFISCL1PPCAC_16019</name>
</gene>
<comment type="caution">
    <text evidence="7">The sequence shown here is derived from an EMBL/GenBank/DDBJ whole genome shotgun (WGS) entry which is preliminary data.</text>
</comment>
<feature type="transmembrane region" description="Helical" evidence="5">
    <location>
        <begin position="189"/>
        <end position="210"/>
    </location>
</feature>
<evidence type="ECO:0000313" key="7">
    <source>
        <dbReference type="EMBL" id="GMT24722.1"/>
    </source>
</evidence>
<keyword evidence="8" id="KW-1185">Reference proteome</keyword>
<organism evidence="7 8">
    <name type="scientific">Pristionchus fissidentatus</name>
    <dbReference type="NCBI Taxonomy" id="1538716"/>
    <lineage>
        <taxon>Eukaryota</taxon>
        <taxon>Metazoa</taxon>
        <taxon>Ecdysozoa</taxon>
        <taxon>Nematoda</taxon>
        <taxon>Chromadorea</taxon>
        <taxon>Rhabditida</taxon>
        <taxon>Rhabditina</taxon>
        <taxon>Diplogasteromorpha</taxon>
        <taxon>Diplogasteroidea</taxon>
        <taxon>Neodiplogasteridae</taxon>
        <taxon>Pristionchus</taxon>
    </lineage>
</organism>
<feature type="transmembrane region" description="Helical" evidence="5">
    <location>
        <begin position="222"/>
        <end position="244"/>
    </location>
</feature>
<dbReference type="PANTHER" id="PTHR24064">
    <property type="entry name" value="SOLUTE CARRIER FAMILY 22 MEMBER"/>
    <property type="match status" value="1"/>
</dbReference>
<accession>A0AAV5W179</accession>
<dbReference type="EMBL" id="BTSY01000004">
    <property type="protein sequence ID" value="GMT24722.1"/>
    <property type="molecule type" value="Genomic_DNA"/>
</dbReference>
<dbReference type="SUPFAM" id="SSF103473">
    <property type="entry name" value="MFS general substrate transporter"/>
    <property type="match status" value="1"/>
</dbReference>
<dbReference type="AlphaFoldDB" id="A0AAV5W179"/>
<feature type="domain" description="Major facilitator superfamily (MFS) profile" evidence="6">
    <location>
        <begin position="91"/>
        <end position="518"/>
    </location>
</feature>
<feature type="transmembrane region" description="Helical" evidence="5">
    <location>
        <begin position="402"/>
        <end position="422"/>
    </location>
</feature>
<evidence type="ECO:0000313" key="8">
    <source>
        <dbReference type="Proteomes" id="UP001432322"/>
    </source>
</evidence>
<proteinExistence type="predicted"/>
<reference evidence="7" key="1">
    <citation type="submission" date="2023-10" db="EMBL/GenBank/DDBJ databases">
        <title>Genome assembly of Pristionchus species.</title>
        <authorList>
            <person name="Yoshida K."/>
            <person name="Sommer R.J."/>
        </authorList>
    </citation>
    <scope>NUCLEOTIDE SEQUENCE</scope>
    <source>
        <strain evidence="7">RS5133</strain>
    </source>
</reference>
<keyword evidence="2 5" id="KW-0812">Transmembrane</keyword>
<protein>
    <recommendedName>
        <fullName evidence="6">Major facilitator superfamily (MFS) profile domain-containing protein</fullName>
    </recommendedName>
</protein>
<dbReference type="CDD" id="cd17317">
    <property type="entry name" value="MFS_SLC22"/>
    <property type="match status" value="1"/>
</dbReference>
<dbReference type="PROSITE" id="PS50850">
    <property type="entry name" value="MFS"/>
    <property type="match status" value="1"/>
</dbReference>
<sequence length="531" mass="59005">MKFDEFLFSHLGEMGKYQKIQFILVCLPCIFCAMHSLSWTFAAVPVAHRCAVGGESRYSPYWNSNISHLFNTTKDCFDENWNKVDASAPNAICQYETCQFADGLECSSWVYDTTRVQQSAVGRWDIVCDGRSWIKALVQSAYYIGQMGGSMTFGMLGDRIGRKKCFFIAIALQIACAFLQSIAPNWWLYTIFRVGTGFAHPGASVIAVVIGTELMGPKYRKLASIVTALCMAIGQVFLGATAIVLTDYQWLHIAITAPSVLFISYWWLIHESARWLVSTRRFKEADHILQKAARTNGVTLPDEWWTLLDGEEKSEKSGSGEKALEKVAHPKVGDLLRTPILRQRSLVVFYLWPVVSMVYYGLSMKSDILGGDLYVNFIISALMELPALLVVYFFLDSLGRRPIIIGGYALTGICLLTNLFIGDTAPRWIAILQLLISRGAISGTYAGIYAFTPELFPTTHRNSAMGVCSTVARVGAISASFMAMWIAQTYGRAWLTVPFGVMTILAALLTMIFLPETTGKPLPATIEEVID</sequence>
<feature type="non-terminal residue" evidence="7">
    <location>
        <position position="531"/>
    </location>
</feature>
<dbReference type="GO" id="GO:0016020">
    <property type="term" value="C:membrane"/>
    <property type="evidence" value="ECO:0007669"/>
    <property type="project" value="UniProtKB-SubCell"/>
</dbReference>
<evidence type="ECO:0000256" key="5">
    <source>
        <dbReference type="SAM" id="Phobius"/>
    </source>
</evidence>